<evidence type="ECO:0000313" key="1">
    <source>
        <dbReference type="EMBL" id="RIX60370.1"/>
    </source>
</evidence>
<sequence length="94" mass="10754">MSEIVSTIISLSAKLSEDEKESVLTRLATHFRKSFQLNAAELSSMSQEQLEIIKDTLNGFILTKENAPIMAEAYERYKNMDLPRKVSFGRLEDR</sequence>
<dbReference type="OrthoDB" id="2628127at2"/>
<protein>
    <submittedName>
        <fullName evidence="1">Uncharacterized protein</fullName>
    </submittedName>
</protein>
<keyword evidence="2" id="KW-1185">Reference proteome</keyword>
<name>A0A3A1VS92_9BACL</name>
<organism evidence="1 2">
    <name type="scientific">Paenibacillus nanensis</name>
    <dbReference type="NCBI Taxonomy" id="393251"/>
    <lineage>
        <taxon>Bacteria</taxon>
        <taxon>Bacillati</taxon>
        <taxon>Bacillota</taxon>
        <taxon>Bacilli</taxon>
        <taxon>Bacillales</taxon>
        <taxon>Paenibacillaceae</taxon>
        <taxon>Paenibacillus</taxon>
    </lineage>
</organism>
<accession>A0A3A1VS92</accession>
<dbReference type="RefSeq" id="WP_119597745.1">
    <property type="nucleotide sequence ID" value="NZ_QXQA01000001.1"/>
</dbReference>
<reference evidence="1 2" key="1">
    <citation type="submission" date="2018-09" db="EMBL/GenBank/DDBJ databases">
        <title>Paenibacillus aracenensis nov. sp. isolated from a cave in southern Spain.</title>
        <authorList>
            <person name="Jurado V."/>
            <person name="Gutierrez-Patricio S."/>
            <person name="Gonzalez-Pimentel J.L."/>
            <person name="Miller A.Z."/>
            <person name="Laiz L."/>
            <person name="Saiz-Jimenez C."/>
        </authorList>
    </citation>
    <scope>NUCLEOTIDE SEQUENCE [LARGE SCALE GENOMIC DNA]</scope>
    <source>
        <strain evidence="1 2">DSM 22867</strain>
    </source>
</reference>
<dbReference type="EMBL" id="QXQA01000001">
    <property type="protein sequence ID" value="RIX60370.1"/>
    <property type="molecule type" value="Genomic_DNA"/>
</dbReference>
<comment type="caution">
    <text evidence="1">The sequence shown here is derived from an EMBL/GenBank/DDBJ whole genome shotgun (WGS) entry which is preliminary data.</text>
</comment>
<gene>
    <name evidence="1" type="ORF">D3P08_02045</name>
</gene>
<proteinExistence type="predicted"/>
<dbReference type="AlphaFoldDB" id="A0A3A1VS92"/>
<dbReference type="Proteomes" id="UP000266482">
    <property type="component" value="Unassembled WGS sequence"/>
</dbReference>
<evidence type="ECO:0000313" key="2">
    <source>
        <dbReference type="Proteomes" id="UP000266482"/>
    </source>
</evidence>